<dbReference type="HAMAP" id="MF_00213">
    <property type="entry name" value="HypA_HybF"/>
    <property type="match status" value="1"/>
</dbReference>
<comment type="similarity">
    <text evidence="4">Belongs to the HypA/HybF family.</text>
</comment>
<evidence type="ECO:0000256" key="4">
    <source>
        <dbReference type="HAMAP-Rule" id="MF_00213"/>
    </source>
</evidence>
<evidence type="ECO:0000313" key="5">
    <source>
        <dbReference type="EMBL" id="AUR51172.1"/>
    </source>
</evidence>
<evidence type="ECO:0000256" key="2">
    <source>
        <dbReference type="ARBA" id="ARBA00022723"/>
    </source>
</evidence>
<keyword evidence="2 4" id="KW-0479">Metal-binding</keyword>
<dbReference type="RefSeq" id="WP_102950472.1">
    <property type="nucleotide sequence ID" value="NZ_CP024847.1"/>
</dbReference>
<accession>A0A2I7N3Z1</accession>
<feature type="binding site" evidence="4">
    <location>
        <position position="91"/>
    </location>
    <ligand>
        <name>Zn(2+)</name>
        <dbReference type="ChEBI" id="CHEBI:29105"/>
    </ligand>
</feature>
<feature type="binding site" evidence="4">
    <location>
        <position position="2"/>
    </location>
    <ligand>
        <name>Ni(2+)</name>
        <dbReference type="ChEBI" id="CHEBI:49786"/>
    </ligand>
</feature>
<evidence type="ECO:0000313" key="6">
    <source>
        <dbReference type="Proteomes" id="UP000236655"/>
    </source>
</evidence>
<dbReference type="GO" id="GO:0016151">
    <property type="term" value="F:nickel cation binding"/>
    <property type="evidence" value="ECO:0007669"/>
    <property type="project" value="UniProtKB-UniRule"/>
</dbReference>
<organism evidence="5 6">
    <name type="scientific">Aquella oligotrophica</name>
    <dbReference type="NCBI Taxonomy" id="2067065"/>
    <lineage>
        <taxon>Bacteria</taxon>
        <taxon>Pseudomonadati</taxon>
        <taxon>Pseudomonadota</taxon>
        <taxon>Betaproteobacteria</taxon>
        <taxon>Neisseriales</taxon>
        <taxon>Neisseriaceae</taxon>
        <taxon>Aquella</taxon>
    </lineage>
</organism>
<keyword evidence="6" id="KW-1185">Reference proteome</keyword>
<dbReference type="GO" id="GO:0051604">
    <property type="term" value="P:protein maturation"/>
    <property type="evidence" value="ECO:0007669"/>
    <property type="project" value="InterPro"/>
</dbReference>
<reference evidence="6" key="1">
    <citation type="submission" date="2017-11" db="EMBL/GenBank/DDBJ databases">
        <authorList>
            <person name="Chan K.G."/>
            <person name="Lee L.S."/>
        </authorList>
    </citation>
    <scope>NUCLEOTIDE SEQUENCE [LARGE SCALE GENOMIC DNA]</scope>
    <source>
        <strain evidence="6">DSM 100970</strain>
    </source>
</reference>
<evidence type="ECO:0000256" key="3">
    <source>
        <dbReference type="ARBA" id="ARBA00022833"/>
    </source>
</evidence>
<dbReference type="Pfam" id="PF01155">
    <property type="entry name" value="HypA"/>
    <property type="match status" value="1"/>
</dbReference>
<dbReference type="OrthoDB" id="288014at2"/>
<proteinExistence type="inferred from homology"/>
<dbReference type="AlphaFoldDB" id="A0A2I7N3Z1"/>
<dbReference type="GO" id="GO:0008270">
    <property type="term" value="F:zinc ion binding"/>
    <property type="evidence" value="ECO:0007669"/>
    <property type="project" value="UniProtKB-UniRule"/>
</dbReference>
<dbReference type="EMBL" id="CP024847">
    <property type="protein sequence ID" value="AUR51172.1"/>
    <property type="molecule type" value="Genomic_DNA"/>
</dbReference>
<feature type="binding site" evidence="4">
    <location>
        <position position="75"/>
    </location>
    <ligand>
        <name>Zn(2+)</name>
        <dbReference type="ChEBI" id="CHEBI:29105"/>
    </ligand>
</feature>
<protein>
    <recommendedName>
        <fullName evidence="4">Hydrogenase maturation factor HypA</fullName>
    </recommendedName>
</protein>
<dbReference type="PANTHER" id="PTHR34535:SF3">
    <property type="entry name" value="HYDROGENASE MATURATION FACTOR HYPA"/>
    <property type="match status" value="1"/>
</dbReference>
<dbReference type="KEGG" id="nba:CUN60_02260"/>
<dbReference type="PANTHER" id="PTHR34535">
    <property type="entry name" value="HYDROGENASE MATURATION FACTOR HYPA"/>
    <property type="match status" value="1"/>
</dbReference>
<dbReference type="PIRSF" id="PIRSF004761">
    <property type="entry name" value="Hydrgn_mat_HypA"/>
    <property type="match status" value="1"/>
</dbReference>
<dbReference type="InterPro" id="IPR000688">
    <property type="entry name" value="HypA/HybF"/>
</dbReference>
<feature type="binding site" evidence="4">
    <location>
        <position position="88"/>
    </location>
    <ligand>
        <name>Zn(2+)</name>
        <dbReference type="ChEBI" id="CHEBI:29105"/>
    </ligand>
</feature>
<comment type="function">
    <text evidence="4">Involved in the maturation of [NiFe] hydrogenases. Required for nickel insertion into the metal center of the hydrogenase.</text>
</comment>
<dbReference type="Gene3D" id="3.30.2320.80">
    <property type="match status" value="1"/>
</dbReference>
<keyword evidence="3 4" id="KW-0862">Zinc</keyword>
<name>A0A2I7N3Z1_9NEIS</name>
<gene>
    <name evidence="4" type="primary">hypA</name>
    <name evidence="5" type="ORF">CUN60_02260</name>
</gene>
<evidence type="ECO:0000256" key="1">
    <source>
        <dbReference type="ARBA" id="ARBA00022596"/>
    </source>
</evidence>
<sequence length="113" mass="12599">MHEFSLCEGIIKQVLKQKTILPEDIVSINIAIGELAGVDIDSLQFWFPVVAAKFQLADVKLKIDIIPARVICKSCNTEFHLQKLFDPCPVCSAYANYDFLSGRELLVKSVSAK</sequence>
<dbReference type="Proteomes" id="UP000236655">
    <property type="component" value="Chromosome"/>
</dbReference>
<feature type="binding site" evidence="4">
    <location>
        <position position="72"/>
    </location>
    <ligand>
        <name>Zn(2+)</name>
        <dbReference type="ChEBI" id="CHEBI:29105"/>
    </ligand>
</feature>
<keyword evidence="1 4" id="KW-0533">Nickel</keyword>